<dbReference type="NCBIfam" id="NF033516">
    <property type="entry name" value="transpos_IS3"/>
    <property type="match status" value="1"/>
</dbReference>
<dbReference type="Pfam" id="PF00665">
    <property type="entry name" value="rve"/>
    <property type="match status" value="1"/>
</dbReference>
<dbReference type="InterPro" id="IPR001584">
    <property type="entry name" value="Integrase_cat-core"/>
</dbReference>
<dbReference type="PROSITE" id="PS50994">
    <property type="entry name" value="INTEGRASE"/>
    <property type="match status" value="1"/>
</dbReference>
<sequence length="250" mass="28176">MRSSRRRYPGSTRTSYSVLGTRKMHVMLNRPEAAECHGAGHVARCTVERLMGDLGLRGVRRARSPRTTRSAPREQCPADLVKRHFSAFRPNELWVADITYVRTFSGWVYVAFVTDVYSRRIIGWQTSTSLYTDLALDALSMAVWQRKRTGADLTGLVHHSDRGVQYRSIRYGQALSDCEAVASVGSKGDSYDNALAEALNSLYKAELIRNQGPWEDIDAVEVATAEWVHWFNTTRPHSAIGMRTPESPRV</sequence>
<dbReference type="SUPFAM" id="SSF53098">
    <property type="entry name" value="Ribonuclease H-like"/>
    <property type="match status" value="1"/>
</dbReference>
<gene>
    <name evidence="3" type="ORF">NCTC10951_01652</name>
</gene>
<dbReference type="Gene3D" id="3.30.420.10">
    <property type="entry name" value="Ribonuclease H-like superfamily/Ribonuclease H"/>
    <property type="match status" value="1"/>
</dbReference>
<dbReference type="PANTHER" id="PTHR46889:SF5">
    <property type="entry name" value="INTEGRASE PROTEIN"/>
    <property type="match status" value="1"/>
</dbReference>
<protein>
    <submittedName>
        <fullName evidence="3">Integrase core domain</fullName>
    </submittedName>
</protein>
<reference evidence="3 4" key="1">
    <citation type="submission" date="2018-12" db="EMBL/GenBank/DDBJ databases">
        <authorList>
            <consortium name="Pathogen Informatics"/>
        </authorList>
    </citation>
    <scope>NUCLEOTIDE SEQUENCE [LARGE SCALE GENOMIC DNA]</scope>
    <source>
        <strain evidence="3 4">NCTC10951</strain>
    </source>
</reference>
<accession>A0A448PLM9</accession>
<dbReference type="InterPro" id="IPR012337">
    <property type="entry name" value="RNaseH-like_sf"/>
</dbReference>
<feature type="domain" description="Integrase catalytic" evidence="2">
    <location>
        <begin position="86"/>
        <end position="250"/>
    </location>
</feature>
<dbReference type="InterPro" id="IPR048020">
    <property type="entry name" value="Transpos_IS3"/>
</dbReference>
<dbReference type="GO" id="GO:0003676">
    <property type="term" value="F:nucleic acid binding"/>
    <property type="evidence" value="ECO:0007669"/>
    <property type="project" value="InterPro"/>
</dbReference>
<dbReference type="Pfam" id="PF13276">
    <property type="entry name" value="HTH_21"/>
    <property type="match status" value="1"/>
</dbReference>
<evidence type="ECO:0000259" key="2">
    <source>
        <dbReference type="PROSITE" id="PS50994"/>
    </source>
</evidence>
<comment type="function">
    <text evidence="1">Involved in the transposition of the insertion sequence.</text>
</comment>
<dbReference type="Proteomes" id="UP000268658">
    <property type="component" value="Chromosome"/>
</dbReference>
<dbReference type="AlphaFoldDB" id="A0A448PLM9"/>
<dbReference type="InterPro" id="IPR050900">
    <property type="entry name" value="Transposase_IS3/IS150/IS904"/>
</dbReference>
<evidence type="ECO:0000256" key="1">
    <source>
        <dbReference type="ARBA" id="ARBA00002286"/>
    </source>
</evidence>
<dbReference type="GO" id="GO:0015074">
    <property type="term" value="P:DNA integration"/>
    <property type="evidence" value="ECO:0007669"/>
    <property type="project" value="InterPro"/>
</dbReference>
<evidence type="ECO:0000313" key="4">
    <source>
        <dbReference type="Proteomes" id="UP000268658"/>
    </source>
</evidence>
<dbReference type="KEGG" id="avc:NCTC10951_01652"/>
<dbReference type="EMBL" id="LR134477">
    <property type="protein sequence ID" value="VEI16392.1"/>
    <property type="molecule type" value="Genomic_DNA"/>
</dbReference>
<name>A0A448PLM9_ACTVI</name>
<dbReference type="PANTHER" id="PTHR46889">
    <property type="entry name" value="TRANSPOSASE INSF FOR INSERTION SEQUENCE IS3B-RELATED"/>
    <property type="match status" value="1"/>
</dbReference>
<dbReference type="InterPro" id="IPR025948">
    <property type="entry name" value="HTH-like_dom"/>
</dbReference>
<organism evidence="3 4">
    <name type="scientific">Actinomyces viscosus</name>
    <dbReference type="NCBI Taxonomy" id="1656"/>
    <lineage>
        <taxon>Bacteria</taxon>
        <taxon>Bacillati</taxon>
        <taxon>Actinomycetota</taxon>
        <taxon>Actinomycetes</taxon>
        <taxon>Actinomycetales</taxon>
        <taxon>Actinomycetaceae</taxon>
        <taxon>Actinomyces</taxon>
    </lineage>
</organism>
<dbReference type="InterPro" id="IPR036397">
    <property type="entry name" value="RNaseH_sf"/>
</dbReference>
<proteinExistence type="predicted"/>
<evidence type="ECO:0000313" key="3">
    <source>
        <dbReference type="EMBL" id="VEI16392.1"/>
    </source>
</evidence>